<dbReference type="EMBL" id="JAVDRL010000005">
    <property type="protein sequence ID" value="MDR6531286.1"/>
    <property type="molecule type" value="Genomic_DNA"/>
</dbReference>
<name>A0ABU1N012_9CAUL</name>
<evidence type="ECO:0008006" key="4">
    <source>
        <dbReference type="Google" id="ProtNLM"/>
    </source>
</evidence>
<sequence>MIAGRTYLALAGLALALTGCATDGAAPAKASYSLGRGTASYDQLRRDSEKCVADGGKIEAKQDGGDPTQLSNYTCVIPRGGK</sequence>
<evidence type="ECO:0000313" key="2">
    <source>
        <dbReference type="EMBL" id="MDR6531286.1"/>
    </source>
</evidence>
<evidence type="ECO:0000313" key="3">
    <source>
        <dbReference type="Proteomes" id="UP001262754"/>
    </source>
</evidence>
<keyword evidence="3" id="KW-1185">Reference proteome</keyword>
<feature type="chain" id="PRO_5045881915" description="Hemolysin" evidence="1">
    <location>
        <begin position="22"/>
        <end position="82"/>
    </location>
</feature>
<comment type="caution">
    <text evidence="2">The sequence shown here is derived from an EMBL/GenBank/DDBJ whole genome shotgun (WGS) entry which is preliminary data.</text>
</comment>
<dbReference type="RefSeq" id="WP_056750046.1">
    <property type="nucleotide sequence ID" value="NZ_BMLD01000006.1"/>
</dbReference>
<evidence type="ECO:0000256" key="1">
    <source>
        <dbReference type="SAM" id="SignalP"/>
    </source>
</evidence>
<dbReference type="PROSITE" id="PS51257">
    <property type="entry name" value="PROKAR_LIPOPROTEIN"/>
    <property type="match status" value="1"/>
</dbReference>
<reference evidence="2 3" key="1">
    <citation type="submission" date="2023-07" db="EMBL/GenBank/DDBJ databases">
        <title>Sorghum-associated microbial communities from plants grown in Nebraska, USA.</title>
        <authorList>
            <person name="Schachtman D."/>
        </authorList>
    </citation>
    <scope>NUCLEOTIDE SEQUENCE [LARGE SCALE GENOMIC DNA]</scope>
    <source>
        <strain evidence="2 3">DS2154</strain>
    </source>
</reference>
<dbReference type="Proteomes" id="UP001262754">
    <property type="component" value="Unassembled WGS sequence"/>
</dbReference>
<feature type="signal peptide" evidence="1">
    <location>
        <begin position="1"/>
        <end position="21"/>
    </location>
</feature>
<proteinExistence type="predicted"/>
<accession>A0ABU1N012</accession>
<organism evidence="2 3">
    <name type="scientific">Caulobacter rhizosphaerae</name>
    <dbReference type="NCBI Taxonomy" id="2010972"/>
    <lineage>
        <taxon>Bacteria</taxon>
        <taxon>Pseudomonadati</taxon>
        <taxon>Pseudomonadota</taxon>
        <taxon>Alphaproteobacteria</taxon>
        <taxon>Caulobacterales</taxon>
        <taxon>Caulobacteraceae</taxon>
        <taxon>Caulobacter</taxon>
    </lineage>
</organism>
<keyword evidence="1" id="KW-0732">Signal</keyword>
<protein>
    <recommendedName>
        <fullName evidence="4">Hemolysin</fullName>
    </recommendedName>
</protein>
<gene>
    <name evidence="2" type="ORF">J2800_002028</name>
</gene>